<dbReference type="Proteomes" id="UP001147782">
    <property type="component" value="Unassembled WGS sequence"/>
</dbReference>
<sequence length="375" mass="43014">MSVWWWQKAITQPALLQALLFLTAGHQATLESSNGVSSLVIKKSMRDSLHLRGDTLKMLNNIMQDPLTAVAESTTLVVASLVAIEAVDANIEAHDAHMKGLQRLVQLMGGLDNLDHMTQSKIYHDVKSAALYNTRPIFPISTRWRSEIIQDFRLLLTRDEIDTPKDLASLGVTIFSSSWYTTLDRTLKIFFQVIQRLIIYYEHAQRNPASVMPTDNDLFLVAEHQILSACFETTDPTDINEPLRLTLVIYLNLRVWHFQSFPFMQYVVESLRQSLEVPYQHLQNETPELLFWILVLGGLASQGYKCHRWYLTRLIEMTERLGLSEWQAARAVLGRYFYTDQPSEKRAEEDLWNEVHLKGTCKLLLEGQRSGALGH</sequence>
<organism evidence="2 3">
    <name type="scientific">Penicillium cataractarum</name>
    <dbReference type="NCBI Taxonomy" id="2100454"/>
    <lineage>
        <taxon>Eukaryota</taxon>
        <taxon>Fungi</taxon>
        <taxon>Dikarya</taxon>
        <taxon>Ascomycota</taxon>
        <taxon>Pezizomycotina</taxon>
        <taxon>Eurotiomycetes</taxon>
        <taxon>Eurotiomycetidae</taxon>
        <taxon>Eurotiales</taxon>
        <taxon>Aspergillaceae</taxon>
        <taxon>Penicillium</taxon>
    </lineage>
</organism>
<protein>
    <recommendedName>
        <fullName evidence="4">Transcription factor domain-containing protein</fullName>
    </recommendedName>
</protein>
<name>A0A9W9R8W2_9EURO</name>
<dbReference type="PANTHER" id="PTHR37540:SF5">
    <property type="entry name" value="TRANSCRIPTION FACTOR DOMAIN-CONTAINING PROTEIN"/>
    <property type="match status" value="1"/>
</dbReference>
<keyword evidence="3" id="KW-1185">Reference proteome</keyword>
<evidence type="ECO:0000256" key="1">
    <source>
        <dbReference type="SAM" id="SignalP"/>
    </source>
</evidence>
<dbReference type="EMBL" id="JAPZBS010000010">
    <property type="protein sequence ID" value="KAJ5355125.1"/>
    <property type="molecule type" value="Genomic_DNA"/>
</dbReference>
<feature type="chain" id="PRO_5040785268" description="Transcription factor domain-containing protein" evidence="1">
    <location>
        <begin position="29"/>
        <end position="375"/>
    </location>
</feature>
<dbReference type="OrthoDB" id="4341327at2759"/>
<reference evidence="2" key="2">
    <citation type="journal article" date="2023" name="IMA Fungus">
        <title>Comparative genomic study of the Penicillium genus elucidates a diverse pangenome and 15 lateral gene transfer events.</title>
        <authorList>
            <person name="Petersen C."/>
            <person name="Sorensen T."/>
            <person name="Nielsen M.R."/>
            <person name="Sondergaard T.E."/>
            <person name="Sorensen J.L."/>
            <person name="Fitzpatrick D.A."/>
            <person name="Frisvad J.C."/>
            <person name="Nielsen K.L."/>
        </authorList>
    </citation>
    <scope>NUCLEOTIDE SEQUENCE</scope>
    <source>
        <strain evidence="2">IBT 29864</strain>
    </source>
</reference>
<reference evidence="2" key="1">
    <citation type="submission" date="2022-11" db="EMBL/GenBank/DDBJ databases">
        <authorList>
            <person name="Petersen C."/>
        </authorList>
    </citation>
    <scope>NUCLEOTIDE SEQUENCE</scope>
    <source>
        <strain evidence="2">IBT 29864</strain>
    </source>
</reference>
<dbReference type="GeneID" id="81444429"/>
<proteinExistence type="predicted"/>
<evidence type="ECO:0008006" key="4">
    <source>
        <dbReference type="Google" id="ProtNLM"/>
    </source>
</evidence>
<comment type="caution">
    <text evidence="2">The sequence shown here is derived from an EMBL/GenBank/DDBJ whole genome shotgun (WGS) entry which is preliminary data.</text>
</comment>
<accession>A0A9W9R8W2</accession>
<evidence type="ECO:0000313" key="2">
    <source>
        <dbReference type="EMBL" id="KAJ5355125.1"/>
    </source>
</evidence>
<evidence type="ECO:0000313" key="3">
    <source>
        <dbReference type="Proteomes" id="UP001147782"/>
    </source>
</evidence>
<dbReference type="Pfam" id="PF11951">
    <property type="entry name" value="Fungal_trans_2"/>
    <property type="match status" value="1"/>
</dbReference>
<keyword evidence="1" id="KW-0732">Signal</keyword>
<gene>
    <name evidence="2" type="ORF">N7496_012337</name>
</gene>
<dbReference type="RefSeq" id="XP_056549148.1">
    <property type="nucleotide sequence ID" value="XM_056705250.1"/>
</dbReference>
<feature type="signal peptide" evidence="1">
    <location>
        <begin position="1"/>
        <end position="28"/>
    </location>
</feature>
<dbReference type="AlphaFoldDB" id="A0A9W9R8W2"/>
<dbReference type="InterPro" id="IPR021858">
    <property type="entry name" value="Fun_TF"/>
</dbReference>
<dbReference type="PANTHER" id="PTHR37540">
    <property type="entry name" value="TRANSCRIPTION FACTOR (ACR-2), PUTATIVE-RELATED-RELATED"/>
    <property type="match status" value="1"/>
</dbReference>